<sequence length="537" mass="57649">MSDSAVRAAGPHPAGVPADLTGLSFEPLTPTSFLDRAAAAHGDRVAVVDGDLRLTYAQLHERCRALAGGLAAIHGGRPVAVLAPNTHVALEATFGVPWSGAPLVAVNTRLSAGEVGYILRHSRASVLVYDPVFDELVEQALAGLDEPPQVVRVGDDYERLISWGEPTAVTPDDERSLLSINYTSGTTGHPKGVMYHHRGAYLQALAMVGHTGLTPSSVHLWTLPMFHCNGWCFPWAVTAAAATHVCLPKVEPARIWELVREQGVTHLNGAPTVLSMIAYAPEAGPVPTPVRVATGGAPPSPAILRRMAELGFDVTHLYGLTETFGPAMICDWRPEWNDLDGDRQARLKARQGVGNLISQAVRVITDDGDDAPSDGTTTGQIALRGNNVMLGYLNDEQATRDAAPDGWFRTGDIGVMHPDGYVELRDRSKDVIISGGENIASVEVEQAIADHPAVLEVAVIAIPDERWGEVPAAYVTLQEGASATEEEIVEHVRSRLARFKAPKRVTFTDLPKTSTGKIQKFVLRDAAWVGREHRIGS</sequence>
<feature type="domain" description="AMP-binding enzyme C-terminal" evidence="6">
    <location>
        <begin position="443"/>
        <end position="517"/>
    </location>
</feature>
<evidence type="ECO:0000313" key="8">
    <source>
        <dbReference type="Proteomes" id="UP000194360"/>
    </source>
</evidence>
<dbReference type="AlphaFoldDB" id="A0A1Y2N2W2"/>
<dbReference type="InterPro" id="IPR042099">
    <property type="entry name" value="ANL_N_sf"/>
</dbReference>
<dbReference type="FunFam" id="3.30.300.30:FF:000008">
    <property type="entry name" value="2,3-dihydroxybenzoate-AMP ligase"/>
    <property type="match status" value="1"/>
</dbReference>
<keyword evidence="4" id="KW-0443">Lipid metabolism</keyword>
<accession>A0A1Y2N2W2</accession>
<gene>
    <name evidence="7" type="ORF">BG845_01862</name>
</gene>
<dbReference type="RefSeq" id="WP_085912145.1">
    <property type="nucleotide sequence ID" value="NZ_AP018920.1"/>
</dbReference>
<dbReference type="Pfam" id="PF13193">
    <property type="entry name" value="AMP-binding_C"/>
    <property type="match status" value="1"/>
</dbReference>
<organism evidence="7 8">
    <name type="scientific">Pseudonocardia autotrophica</name>
    <name type="common">Amycolata autotrophica</name>
    <name type="synonym">Nocardia autotrophica</name>
    <dbReference type="NCBI Taxonomy" id="2074"/>
    <lineage>
        <taxon>Bacteria</taxon>
        <taxon>Bacillati</taxon>
        <taxon>Actinomycetota</taxon>
        <taxon>Actinomycetes</taxon>
        <taxon>Pseudonocardiales</taxon>
        <taxon>Pseudonocardiaceae</taxon>
        <taxon>Pseudonocardia</taxon>
    </lineage>
</organism>
<keyword evidence="3" id="KW-0276">Fatty acid metabolism</keyword>
<dbReference type="InterPro" id="IPR045851">
    <property type="entry name" value="AMP-bd_C_sf"/>
</dbReference>
<reference evidence="7 8" key="1">
    <citation type="submission" date="2016-09" db="EMBL/GenBank/DDBJ databases">
        <title>Pseudonocardia autotrophica DSM535, a candidate organism with high potential of specific P450 cytochromes.</title>
        <authorList>
            <person name="Grumaz C."/>
            <person name="Vainshtein Y."/>
            <person name="Kirstahler P."/>
            <person name="Sohn K."/>
        </authorList>
    </citation>
    <scope>NUCLEOTIDE SEQUENCE [LARGE SCALE GENOMIC DNA]</scope>
    <source>
        <strain evidence="7 8">DSM 535</strain>
    </source>
</reference>
<dbReference type="EMBL" id="MIGB01000007">
    <property type="protein sequence ID" value="OSY41833.1"/>
    <property type="molecule type" value="Genomic_DNA"/>
</dbReference>
<dbReference type="CDD" id="cd12118">
    <property type="entry name" value="ttLC_FACS_AEE21_like"/>
    <property type="match status" value="1"/>
</dbReference>
<comment type="similarity">
    <text evidence="1">Belongs to the ATP-dependent AMP-binding enzyme family.</text>
</comment>
<evidence type="ECO:0000259" key="6">
    <source>
        <dbReference type="Pfam" id="PF13193"/>
    </source>
</evidence>
<dbReference type="STRING" id="2074.BG845_01862"/>
<evidence type="ECO:0000256" key="3">
    <source>
        <dbReference type="ARBA" id="ARBA00022832"/>
    </source>
</evidence>
<dbReference type="OrthoDB" id="9803968at2"/>
<dbReference type="InterPro" id="IPR000873">
    <property type="entry name" value="AMP-dep_synth/lig_dom"/>
</dbReference>
<dbReference type="GO" id="GO:0004467">
    <property type="term" value="F:long-chain fatty acid-CoA ligase activity"/>
    <property type="evidence" value="ECO:0007669"/>
    <property type="project" value="UniProtKB-EC"/>
</dbReference>
<evidence type="ECO:0000259" key="5">
    <source>
        <dbReference type="Pfam" id="PF00501"/>
    </source>
</evidence>
<dbReference type="PANTHER" id="PTHR43859">
    <property type="entry name" value="ACYL-ACTIVATING ENZYME"/>
    <property type="match status" value="1"/>
</dbReference>
<evidence type="ECO:0000256" key="2">
    <source>
        <dbReference type="ARBA" id="ARBA00022598"/>
    </source>
</evidence>
<name>A0A1Y2N2W2_PSEAH</name>
<dbReference type="PROSITE" id="PS00455">
    <property type="entry name" value="AMP_BINDING"/>
    <property type="match status" value="1"/>
</dbReference>
<dbReference type="Gene3D" id="3.30.300.30">
    <property type="match status" value="1"/>
</dbReference>
<dbReference type="Proteomes" id="UP000194360">
    <property type="component" value="Unassembled WGS sequence"/>
</dbReference>
<evidence type="ECO:0000256" key="4">
    <source>
        <dbReference type="ARBA" id="ARBA00023098"/>
    </source>
</evidence>
<evidence type="ECO:0000313" key="7">
    <source>
        <dbReference type="EMBL" id="OSY41833.1"/>
    </source>
</evidence>
<dbReference type="EC" id="6.2.1.3" evidence="7"/>
<dbReference type="SUPFAM" id="SSF56801">
    <property type="entry name" value="Acetyl-CoA synthetase-like"/>
    <property type="match status" value="1"/>
</dbReference>
<dbReference type="InterPro" id="IPR025110">
    <property type="entry name" value="AMP-bd_C"/>
</dbReference>
<comment type="caution">
    <text evidence="7">The sequence shown here is derived from an EMBL/GenBank/DDBJ whole genome shotgun (WGS) entry which is preliminary data.</text>
</comment>
<proteinExistence type="inferred from homology"/>
<dbReference type="Gene3D" id="3.40.50.12780">
    <property type="entry name" value="N-terminal domain of ligase-like"/>
    <property type="match status" value="1"/>
</dbReference>
<keyword evidence="8" id="KW-1185">Reference proteome</keyword>
<dbReference type="Pfam" id="PF00501">
    <property type="entry name" value="AMP-binding"/>
    <property type="match status" value="1"/>
</dbReference>
<protein>
    <submittedName>
        <fullName evidence="7">Long-chain-fatty-acid--CoA ligase</fullName>
        <ecNumber evidence="7">6.2.1.3</ecNumber>
    </submittedName>
</protein>
<dbReference type="InterPro" id="IPR020845">
    <property type="entry name" value="AMP-binding_CS"/>
</dbReference>
<evidence type="ECO:0000256" key="1">
    <source>
        <dbReference type="ARBA" id="ARBA00006432"/>
    </source>
</evidence>
<feature type="domain" description="AMP-dependent synthetase/ligase" evidence="5">
    <location>
        <begin position="34"/>
        <end position="393"/>
    </location>
</feature>
<dbReference type="PANTHER" id="PTHR43859:SF4">
    <property type="entry name" value="BUTANOATE--COA LIGASE AAE1-RELATED"/>
    <property type="match status" value="1"/>
</dbReference>
<keyword evidence="2 7" id="KW-0436">Ligase</keyword>